<evidence type="ECO:0000313" key="8">
    <source>
        <dbReference type="Proteomes" id="UP000494040"/>
    </source>
</evidence>
<keyword evidence="8" id="KW-1185">Reference proteome</keyword>
<feature type="domain" description="SAM" evidence="6">
    <location>
        <begin position="499"/>
        <end position="563"/>
    </location>
</feature>
<evidence type="ECO:0000259" key="6">
    <source>
        <dbReference type="PROSITE" id="PS50105"/>
    </source>
</evidence>
<dbReference type="Gene3D" id="1.10.150.50">
    <property type="entry name" value="Transcription Factor, Ets-1"/>
    <property type="match status" value="3"/>
</dbReference>
<dbReference type="InterPro" id="IPR058914">
    <property type="entry name" value="LIPB1/2_CC"/>
</dbReference>
<dbReference type="GO" id="GO:0007528">
    <property type="term" value="P:neuromuscular junction development"/>
    <property type="evidence" value="ECO:0007669"/>
    <property type="project" value="TreeGrafter"/>
</dbReference>
<feature type="compositionally biased region" description="Basic and acidic residues" evidence="5">
    <location>
        <begin position="119"/>
        <end position="133"/>
    </location>
</feature>
<feature type="compositionally biased region" description="Low complexity" evidence="5">
    <location>
        <begin position="61"/>
        <end position="71"/>
    </location>
</feature>
<dbReference type="GeneID" id="106669791"/>
<dbReference type="EnsemblMetazoa" id="XM_024225949.1">
    <property type="protein sequence ID" value="XP_024081717.1"/>
    <property type="gene ID" value="LOC106669791"/>
</dbReference>
<dbReference type="OrthoDB" id="6516566at2759"/>
<feature type="region of interest" description="Disordered" evidence="5">
    <location>
        <begin position="18"/>
        <end position="73"/>
    </location>
</feature>
<reference evidence="7" key="1">
    <citation type="submission" date="2022-01" db="UniProtKB">
        <authorList>
            <consortium name="EnsemblMetazoa"/>
        </authorList>
    </citation>
    <scope>IDENTIFICATION</scope>
</reference>
<dbReference type="InterPro" id="IPR013761">
    <property type="entry name" value="SAM/pointed_sf"/>
</dbReference>
<feature type="region of interest" description="Disordered" evidence="5">
    <location>
        <begin position="455"/>
        <end position="489"/>
    </location>
</feature>
<dbReference type="PANTHER" id="PTHR12587:SF14">
    <property type="entry name" value="AT31531P"/>
    <property type="match status" value="1"/>
</dbReference>
<dbReference type="CDD" id="cd09569">
    <property type="entry name" value="SAM_liprin-beta1_2_repeat3"/>
    <property type="match status" value="1"/>
</dbReference>
<dbReference type="PANTHER" id="PTHR12587">
    <property type="entry name" value="LAR INTERACTING PROTEIN LIP -RELATED PROTEIN"/>
    <property type="match status" value="1"/>
</dbReference>
<feature type="compositionally biased region" description="Polar residues" evidence="5">
    <location>
        <begin position="307"/>
        <end position="317"/>
    </location>
</feature>
<dbReference type="SMART" id="SM00454">
    <property type="entry name" value="SAM"/>
    <property type="match status" value="3"/>
</dbReference>
<accession>A0A8I6SSP5</accession>
<evidence type="ECO:0000256" key="5">
    <source>
        <dbReference type="SAM" id="MobiDB-lite"/>
    </source>
</evidence>
<feature type="compositionally biased region" description="Polar residues" evidence="5">
    <location>
        <begin position="787"/>
        <end position="796"/>
    </location>
</feature>
<evidence type="ECO:0000256" key="2">
    <source>
        <dbReference type="ARBA" id="ARBA00022737"/>
    </source>
</evidence>
<dbReference type="CDD" id="cd09563">
    <property type="entry name" value="SAM_liprin-beta1_2_repeat1"/>
    <property type="match status" value="1"/>
</dbReference>
<feature type="compositionally biased region" description="Basic and acidic residues" evidence="5">
    <location>
        <begin position="98"/>
        <end position="112"/>
    </location>
</feature>
<feature type="compositionally biased region" description="Polar residues" evidence="5">
    <location>
        <begin position="340"/>
        <end position="349"/>
    </location>
</feature>
<dbReference type="InterPro" id="IPR001660">
    <property type="entry name" value="SAM"/>
</dbReference>
<dbReference type="Pfam" id="PF26022">
    <property type="entry name" value="CC_Liprin_beta"/>
    <property type="match status" value="1"/>
</dbReference>
<feature type="coiled-coil region" evidence="4">
    <location>
        <begin position="191"/>
        <end position="246"/>
    </location>
</feature>
<dbReference type="Pfam" id="PF00536">
    <property type="entry name" value="SAM_1"/>
    <property type="match status" value="2"/>
</dbReference>
<protein>
    <recommendedName>
        <fullName evidence="6">SAM domain-containing protein</fullName>
    </recommendedName>
</protein>
<dbReference type="Pfam" id="PF07647">
    <property type="entry name" value="SAM_2"/>
    <property type="match status" value="1"/>
</dbReference>
<dbReference type="CTD" id="39524"/>
<evidence type="ECO:0000313" key="7">
    <source>
        <dbReference type="EnsemblMetazoa" id="XP_024081717.1"/>
    </source>
</evidence>
<feature type="domain" description="SAM" evidence="6">
    <location>
        <begin position="580"/>
        <end position="638"/>
    </location>
</feature>
<dbReference type="GO" id="GO:0048786">
    <property type="term" value="C:presynaptic active zone"/>
    <property type="evidence" value="ECO:0007669"/>
    <property type="project" value="TreeGrafter"/>
</dbReference>
<dbReference type="InterPro" id="IPR037619">
    <property type="entry name" value="LIPB1/2_SAM_3rd"/>
</dbReference>
<dbReference type="SUPFAM" id="SSF47769">
    <property type="entry name" value="SAM/Pointed domain"/>
    <property type="match status" value="3"/>
</dbReference>
<dbReference type="Proteomes" id="UP000494040">
    <property type="component" value="Unassembled WGS sequence"/>
</dbReference>
<feature type="compositionally biased region" description="Low complexity" evidence="5">
    <location>
        <begin position="813"/>
        <end position="822"/>
    </location>
</feature>
<dbReference type="AlphaFoldDB" id="A0A8I6SSP5"/>
<evidence type="ECO:0000256" key="3">
    <source>
        <dbReference type="ARBA" id="ARBA00023054"/>
    </source>
</evidence>
<organism evidence="7 8">
    <name type="scientific">Cimex lectularius</name>
    <name type="common">Bed bug</name>
    <name type="synonym">Acanthia lectularia</name>
    <dbReference type="NCBI Taxonomy" id="79782"/>
    <lineage>
        <taxon>Eukaryota</taxon>
        <taxon>Metazoa</taxon>
        <taxon>Ecdysozoa</taxon>
        <taxon>Arthropoda</taxon>
        <taxon>Hexapoda</taxon>
        <taxon>Insecta</taxon>
        <taxon>Pterygota</taxon>
        <taxon>Neoptera</taxon>
        <taxon>Paraneoptera</taxon>
        <taxon>Hemiptera</taxon>
        <taxon>Heteroptera</taxon>
        <taxon>Panheteroptera</taxon>
        <taxon>Cimicomorpha</taxon>
        <taxon>Cimicidae</taxon>
        <taxon>Cimex</taxon>
    </lineage>
</organism>
<keyword evidence="2" id="KW-0677">Repeat</keyword>
<dbReference type="FunFam" id="1.10.150.50:FF:000007">
    <property type="entry name" value="Liprin-beta-1 isoform 1"/>
    <property type="match status" value="1"/>
</dbReference>
<dbReference type="RefSeq" id="XP_024081717.1">
    <property type="nucleotide sequence ID" value="XM_024225949.1"/>
</dbReference>
<name>A0A8I6SSP5_CIMLE</name>
<evidence type="ECO:0000256" key="1">
    <source>
        <dbReference type="ARBA" id="ARBA00007547"/>
    </source>
</evidence>
<feature type="compositionally biased region" description="Polar residues" evidence="5">
    <location>
        <begin position="36"/>
        <end position="51"/>
    </location>
</feature>
<dbReference type="PROSITE" id="PS50105">
    <property type="entry name" value="SAM_DOMAIN"/>
    <property type="match status" value="2"/>
</dbReference>
<dbReference type="InterPro" id="IPR037617">
    <property type="entry name" value="LIPB1/2_SAM_1"/>
</dbReference>
<proteinExistence type="inferred from homology"/>
<dbReference type="InterPro" id="IPR029515">
    <property type="entry name" value="Liprin"/>
</dbReference>
<evidence type="ECO:0000256" key="4">
    <source>
        <dbReference type="SAM" id="Coils"/>
    </source>
</evidence>
<keyword evidence="3 4" id="KW-0175">Coiled coil</keyword>
<feature type="region of interest" description="Disordered" evidence="5">
    <location>
        <begin position="98"/>
        <end position="138"/>
    </location>
</feature>
<sequence length="833" mass="94368">MVRGGSGRFVAATVALLEKQQTKQQTSDNNNKDSVESSMDDSTLKCNSSTDSGKDDQSLITSTSSTSSNSNEDLGSICCKNDFQWVLRKEENVQDKIKAERGRERKQPEVRMRKPSVSLDRKRVSRRERDHKSRSTATPKYHDCCSHDYRAYCDYGDRLSAPMHDYRIPYFYRPPPLMPCDYPYRFVTKPTNELQEQLRRFESDKETLSLQVAVLTDQVEAQAEKIADLERTISEQKRQISASEDLLQREMLTRSSLETQKLELLAVVSEMKRHESALEKDNIDLRDRLAEEKRKNKPPLAPRNHLYPSTSTPTNFSEPRISPSPSPLSTHSRKLDYSDSSHNTPTSQKVRSCCLSVKGINFLTNRFFCFKVLIGGQYRSLPREHQGESTALRRAVVFGRPTDHPRCSSVPNLAETETIVIDREKDGEQYTKESSPTMQSGQPKGIRKIFGKMKRSGSGSLDDIPSEEQFTRGGVRSTAGPRLCGNTQGVKNDKPFSEWTTDEICAWFKEMGLENSLQDARRWVKTGQVLLSATPQEIDKELNIKNPLLRKKLHLALEAERGVASDPYLECAGRLEPGWVLRWLDDIGLPQYKASFLSARLDGRVLHRLSMDDIQGLHINLSLHLASVRTGIQVLRKEKFDPHCLIRRSDPENETDERVELWTNHRVMEWLRLVDLAEYAPNLRGSGVHGGLMIHEDRFTDTLLASLLSIPSEKTLLRRHLSTHFKQLLGPENIQKKREAEATLGYVPLTINLKIKVAKKSQFTLKRKKSKYDVDEGELVCPLNDSRGCQSTTGDSSPDIGKSPNHVVASPDKTSLSSQSSGGKKKNERISDV</sequence>
<feature type="region of interest" description="Disordered" evidence="5">
    <location>
        <begin position="783"/>
        <end position="833"/>
    </location>
</feature>
<comment type="similarity">
    <text evidence="1">Belongs to the liprin family. Liprin-beta subfamily.</text>
</comment>
<feature type="region of interest" description="Disordered" evidence="5">
    <location>
        <begin position="292"/>
        <end position="349"/>
    </location>
</feature>